<dbReference type="PANTHER" id="PTHR14387">
    <property type="entry name" value="THADA/DEATH RECEPTOR INTERACTING PROTEIN"/>
    <property type="match status" value="1"/>
</dbReference>
<comment type="similarity">
    <text evidence="1">Belongs to the THADA family.</text>
</comment>
<evidence type="ECO:0000259" key="4">
    <source>
        <dbReference type="Pfam" id="PF25150"/>
    </source>
</evidence>
<dbReference type="PANTHER" id="PTHR14387:SF0">
    <property type="entry name" value="DUF2428 DOMAIN-CONTAINING PROTEIN"/>
    <property type="match status" value="1"/>
</dbReference>
<protein>
    <submittedName>
        <fullName evidence="6">CYFA0S32e00144g1_1</fullName>
    </submittedName>
</protein>
<accession>A0A061BK82</accession>
<dbReference type="Pfam" id="PF10350">
    <property type="entry name" value="DUF2428"/>
    <property type="match status" value="1"/>
</dbReference>
<dbReference type="PhylomeDB" id="A0A061BK82"/>
<evidence type="ECO:0000259" key="5">
    <source>
        <dbReference type="Pfam" id="PF25151"/>
    </source>
</evidence>
<dbReference type="Pfam" id="PF25150">
    <property type="entry name" value="TPR_Trm732"/>
    <property type="match status" value="1"/>
</dbReference>
<sequence length="1317" mass="150868">MTDITLSSAAKLPAECLSAETVESIKRLLITNKKIEDSNYSNALIALFPALLATLKSLTGVGRDRITCVETLVLWALRSAQIVQKKTSPDFLITLQQSLLDDNTLDFLFGYIVDYWNETGAPLSNALKDLFTKLVALVKHFDNAQPVFKRWCDRSLIIQKERRVIYYLIEALVKEIDEREYVLIQDPHFIDDSLALIGSNALGALIGRCLGALYKKLYIDDEHAQEWVDKYWDPVIAELRNTQLRGGVKHHLLPLLFQTSKVSFKIVVDKLRDDTELFISCLNIGKQLAIEEDPFPVIVSRDTVEKLLVCEQHKIKIFQLLTISSKTSRPVNSQVYDILRNYIGLFFVDVEVESRNVFIAYLKQFIHRLRDSAYALNRDATKLQKRGMNEEASIKQKQVEEAQAFLKWLLEFIKTQIIPGSPYQRLIAGLKVFTHILESNIDSKIPFKVEVDYPFRFDLFDDVYKRLLLDNVLSTYDDVREMSMSLLSISKSQWTAEEKEQIISKGFEMLTDYKRSDNGSKILEMSFKLFKDRSIFDRLVSEIPITSDIAKGVNKPVDGYFQSMALIMAQDNSVAVGKQILQLCETNWKNVKGILIHDSPEGCDEYNVGSAQLVLSYGWRSTKESTLLLQQVLDLPLPAEDVIKIGELTLDQLSTVRHRGAFASVYPTFIKVASVCKQSIPDQNQKWLDYNISLIQTKTQLITRRSGGLPYLVTAIVTVERDLFKYAFEKLLDIAEVPVNEKEESEKMDISQVHAFNCIKTLFVESQLSSACAPYIDRALELSLSTFSSKIWSVRNCSIMLFTALQNRLFGRKKLSARVFFSRYKGVKGILIKILKETTEETLETLFPALTILSKLENTPGYTGMDEFQPLIRQCLANKFWKIRECASWALPALVTDRVAETKLLLKECSIRDQNKLHGMLLAILTLKSVDAEVSKAVCSMVDEIIVNNPCYATRKSFVNVLALCDLDTKTREVLKEVFLHDNSIYEVDGSKQLYLRDLYELVLSKDLITTGLTSEFFEVKLKAIEYCNANSIEHSEIVKIAKDEDEWTFVRSKAIPMVEDYEVEKVVEFATDQDKFGEEIKRSALELLGTVVVREPSYFNTWYELNIKASDEDEPFPVRMSALKSCFRFLKDKKDSHVEWLVYQFLTDDDDEIREAASTYFGEDVVPWYNAREFAERFGTSPEESHIVLNEILKFQPEFKTQTGEKVLFNVEKKNLYRSPVEQHEHLMTMLQNSWSAFSQEDKSRLTTHFNSIQNRLISTITNAGKDSVLGWSTEETVFNEIHITLNYLRQLRISTVELRSTFDSVSAHTTLTSLL</sequence>
<evidence type="ECO:0000256" key="2">
    <source>
        <dbReference type="ARBA" id="ARBA00022694"/>
    </source>
</evidence>
<dbReference type="OrthoDB" id="73997at2759"/>
<dbReference type="GO" id="GO:0005829">
    <property type="term" value="C:cytosol"/>
    <property type="evidence" value="ECO:0007669"/>
    <property type="project" value="TreeGrafter"/>
</dbReference>
<dbReference type="InterPro" id="IPR056843">
    <property type="entry name" value="THADA-like_TPR"/>
</dbReference>
<organism evidence="6">
    <name type="scientific">Cyberlindnera fabianii</name>
    <name type="common">Yeast</name>
    <name type="synonym">Hansenula fabianii</name>
    <dbReference type="NCBI Taxonomy" id="36022"/>
    <lineage>
        <taxon>Eukaryota</taxon>
        <taxon>Fungi</taxon>
        <taxon>Dikarya</taxon>
        <taxon>Ascomycota</taxon>
        <taxon>Saccharomycotina</taxon>
        <taxon>Saccharomycetes</taxon>
        <taxon>Phaffomycetales</taxon>
        <taxon>Phaffomycetaceae</taxon>
        <taxon>Cyberlindnera</taxon>
    </lineage>
</organism>
<dbReference type="InterPro" id="IPR056842">
    <property type="entry name" value="THADA-like_TPR_C"/>
</dbReference>
<evidence type="ECO:0000256" key="1">
    <source>
        <dbReference type="ARBA" id="ARBA00010409"/>
    </source>
</evidence>
<dbReference type="SUPFAM" id="SSF48371">
    <property type="entry name" value="ARM repeat"/>
    <property type="match status" value="1"/>
</dbReference>
<reference evidence="6" key="1">
    <citation type="journal article" date="2014" name="Genome Announc.">
        <title>Genome sequence of the yeast Cyberlindnera fabianii (Hansenula fabianii).</title>
        <authorList>
            <person name="Freel K.C."/>
            <person name="Sarilar V."/>
            <person name="Neuveglise C."/>
            <person name="Devillers H."/>
            <person name="Friedrich A."/>
            <person name="Schacherer J."/>
        </authorList>
    </citation>
    <scope>NUCLEOTIDE SEQUENCE</scope>
    <source>
        <strain evidence="6">YJS4271</strain>
    </source>
</reference>
<dbReference type="Pfam" id="PF25151">
    <property type="entry name" value="TPR_Trm732_C"/>
    <property type="match status" value="1"/>
</dbReference>
<name>A0A061BK82_CYBFA</name>
<keyword evidence="2" id="KW-0819">tRNA processing</keyword>
<feature type="domain" description="tRNA (32-2'-O)-methyltransferase regulator THADA-like TPR repeats region" evidence="4">
    <location>
        <begin position="230"/>
        <end position="481"/>
    </location>
</feature>
<dbReference type="EMBL" id="LK052917">
    <property type="protein sequence ID" value="CDR47421.1"/>
    <property type="molecule type" value="Genomic_DNA"/>
</dbReference>
<feature type="domain" description="DUF2428" evidence="3">
    <location>
        <begin position="578"/>
        <end position="793"/>
    </location>
</feature>
<dbReference type="GO" id="GO:0030488">
    <property type="term" value="P:tRNA methylation"/>
    <property type="evidence" value="ECO:0007669"/>
    <property type="project" value="TreeGrafter"/>
</dbReference>
<dbReference type="InterPro" id="IPR019442">
    <property type="entry name" value="THADA/TRM732_DUF2428"/>
</dbReference>
<dbReference type="VEuPathDB" id="FungiDB:BON22_5409"/>
<feature type="domain" description="tRNA (32-2'-O)-methyltransferase regulator THADA-like C-terminal TPR repeats region" evidence="5">
    <location>
        <begin position="795"/>
        <end position="926"/>
    </location>
</feature>
<proteinExistence type="inferred from homology"/>
<gene>
    <name evidence="6" type="ORF">CYFA0S_32e00144g</name>
</gene>
<evidence type="ECO:0000259" key="3">
    <source>
        <dbReference type="Pfam" id="PF10350"/>
    </source>
</evidence>
<dbReference type="InterPro" id="IPR051954">
    <property type="entry name" value="tRNA_methyltransferase_THADA"/>
</dbReference>
<dbReference type="InterPro" id="IPR016024">
    <property type="entry name" value="ARM-type_fold"/>
</dbReference>
<evidence type="ECO:0000313" key="6">
    <source>
        <dbReference type="EMBL" id="CDR47421.1"/>
    </source>
</evidence>